<keyword evidence="6" id="KW-1185">Reference proteome</keyword>
<protein>
    <submittedName>
        <fullName evidence="5">Restriction modification system DNA specificity domain-containing protein</fullName>
    </submittedName>
</protein>
<gene>
    <name evidence="5" type="ORF">BBIA_2251</name>
</gene>
<dbReference type="InterPro" id="IPR044946">
    <property type="entry name" value="Restrct_endonuc_typeI_TRD_sf"/>
</dbReference>
<sequence length="376" mass="42722">MGERLLKEVCEITYGFAFDSKRFSSDKATGMPVIRIRDLKEGTSYTYTDETCDDRYLIHDGDFLIGMDGEFNIVEWKGGDALLNQRVCKIRSTNDDLVPDFLPYILADELKHIESQTSYVTVKHLSAKVLNQIRFMLPSVDRQREIVKILKTVQNEITVAEQMLAKADELIQSRFVEMFMHDKYEDVLSSELMPDMRNGVSPSKRGAIPSKVLTLSAITQGDFDDSAWKEGVFDDDPSADKRVSSLDFYMCRGNGNKNLVGAGAYAERNYSDLVFPDTMIAGRVDTSKICMSYLFHVWRQPTIRKQIEGMARTTNGTYKVNQEMLSSISVPLPPLALQNEFAEFVTSVESLKSTTRQQLDRLTTLYASLTQRYFAQ</sequence>
<organism evidence="5 6">
    <name type="scientific">Bifidobacterium biavatii DSM 23969</name>
    <dbReference type="NCBI Taxonomy" id="1437608"/>
    <lineage>
        <taxon>Bacteria</taxon>
        <taxon>Bacillati</taxon>
        <taxon>Actinomycetota</taxon>
        <taxon>Actinomycetes</taxon>
        <taxon>Bifidobacteriales</taxon>
        <taxon>Bifidobacteriaceae</taxon>
        <taxon>Bifidobacterium</taxon>
    </lineage>
</organism>
<dbReference type="InterPro" id="IPR052021">
    <property type="entry name" value="Type-I_RS_S_subunit"/>
</dbReference>
<dbReference type="eggNOG" id="COG0732">
    <property type="taxonomic scope" value="Bacteria"/>
</dbReference>
<feature type="domain" description="Type I restriction modification DNA specificity" evidence="4">
    <location>
        <begin position="5"/>
        <end position="162"/>
    </location>
</feature>
<dbReference type="OrthoDB" id="3197085at2"/>
<dbReference type="Pfam" id="PF01420">
    <property type="entry name" value="Methylase_S"/>
    <property type="match status" value="1"/>
</dbReference>
<dbReference type="AlphaFoldDB" id="A0A086ZEI4"/>
<evidence type="ECO:0000259" key="4">
    <source>
        <dbReference type="Pfam" id="PF01420"/>
    </source>
</evidence>
<dbReference type="EMBL" id="JGYN01000044">
    <property type="protein sequence ID" value="KFI44934.1"/>
    <property type="molecule type" value="Genomic_DNA"/>
</dbReference>
<dbReference type="Gene3D" id="3.90.220.20">
    <property type="entry name" value="DNA methylase specificity domains"/>
    <property type="match status" value="2"/>
</dbReference>
<dbReference type="PANTHER" id="PTHR30408">
    <property type="entry name" value="TYPE-1 RESTRICTION ENZYME ECOKI SPECIFICITY PROTEIN"/>
    <property type="match status" value="1"/>
</dbReference>
<dbReference type="PANTHER" id="PTHR30408:SF12">
    <property type="entry name" value="TYPE I RESTRICTION ENZYME MJAVIII SPECIFICITY SUBUNIT"/>
    <property type="match status" value="1"/>
</dbReference>
<evidence type="ECO:0000256" key="2">
    <source>
        <dbReference type="ARBA" id="ARBA00022747"/>
    </source>
</evidence>
<dbReference type="InterPro" id="IPR000055">
    <property type="entry name" value="Restrct_endonuc_typeI_TRD"/>
</dbReference>
<proteinExistence type="inferred from homology"/>
<dbReference type="GO" id="GO:0009307">
    <property type="term" value="P:DNA restriction-modification system"/>
    <property type="evidence" value="ECO:0007669"/>
    <property type="project" value="UniProtKB-KW"/>
</dbReference>
<evidence type="ECO:0000256" key="3">
    <source>
        <dbReference type="ARBA" id="ARBA00023125"/>
    </source>
</evidence>
<dbReference type="GO" id="GO:0003677">
    <property type="term" value="F:DNA binding"/>
    <property type="evidence" value="ECO:0007669"/>
    <property type="project" value="UniProtKB-KW"/>
</dbReference>
<dbReference type="Proteomes" id="UP000029108">
    <property type="component" value="Unassembled WGS sequence"/>
</dbReference>
<dbReference type="STRING" id="1437608.GCA_000771645_00108"/>
<keyword evidence="2" id="KW-0680">Restriction system</keyword>
<dbReference type="RefSeq" id="WP_051924071.1">
    <property type="nucleotide sequence ID" value="NZ_JDUU01000001.1"/>
</dbReference>
<evidence type="ECO:0000313" key="6">
    <source>
        <dbReference type="Proteomes" id="UP000029108"/>
    </source>
</evidence>
<evidence type="ECO:0000313" key="5">
    <source>
        <dbReference type="EMBL" id="KFI44934.1"/>
    </source>
</evidence>
<comment type="caution">
    <text evidence="5">The sequence shown here is derived from an EMBL/GenBank/DDBJ whole genome shotgun (WGS) entry which is preliminary data.</text>
</comment>
<name>A0A086ZEI4_9BIFI</name>
<dbReference type="SUPFAM" id="SSF116734">
    <property type="entry name" value="DNA methylase specificity domain"/>
    <property type="match status" value="2"/>
</dbReference>
<keyword evidence="3" id="KW-0238">DNA-binding</keyword>
<accession>A0A086ZEI4</accession>
<evidence type="ECO:0000256" key="1">
    <source>
        <dbReference type="ARBA" id="ARBA00010923"/>
    </source>
</evidence>
<comment type="similarity">
    <text evidence="1">Belongs to the type-I restriction system S methylase family.</text>
</comment>
<dbReference type="CDD" id="cd17257">
    <property type="entry name" value="RMtype1_S_EcoBI-TRD1-CR1_like"/>
    <property type="match status" value="1"/>
</dbReference>
<reference evidence="5 6" key="1">
    <citation type="submission" date="2014-03" db="EMBL/GenBank/DDBJ databases">
        <title>Genomics of Bifidobacteria.</title>
        <authorList>
            <person name="Ventura M."/>
            <person name="Milani C."/>
            <person name="Lugli G.A."/>
        </authorList>
    </citation>
    <scope>NUCLEOTIDE SEQUENCE [LARGE SCALE GENOMIC DNA]</scope>
    <source>
        <strain evidence="5 6">DSM 23969</strain>
    </source>
</reference>